<dbReference type="PANTHER" id="PTHR43791:SF52">
    <property type="entry name" value="TRANSPORTER, PUTATIVE (AFU_ORTHOLOGUE AFUA_1G11820)-RELATED"/>
    <property type="match status" value="1"/>
</dbReference>
<name>A0A093VI43_TALMA</name>
<reference evidence="9" key="1">
    <citation type="journal article" date="2014" name="PLoS Genet.">
        <title>Signature Gene Expression Reveals Novel Clues to the Molecular Mechanisms of Dimorphic Transition in Penicillium marneffei.</title>
        <authorList>
            <person name="Yang E."/>
            <person name="Wang G."/>
            <person name="Cai J."/>
            <person name="Woo P.C."/>
            <person name="Lau S.K."/>
            <person name="Yuen K.-Y."/>
            <person name="Chow W.-N."/>
            <person name="Lin X."/>
        </authorList>
    </citation>
    <scope>NUCLEOTIDE SEQUENCE [LARGE SCALE GENOMIC DNA]</scope>
    <source>
        <strain evidence="9">PM1</strain>
    </source>
</reference>
<feature type="transmembrane region" description="Helical" evidence="7">
    <location>
        <begin position="430"/>
        <end position="451"/>
    </location>
</feature>
<evidence type="ECO:0000256" key="2">
    <source>
        <dbReference type="ARBA" id="ARBA00022448"/>
    </source>
</evidence>
<feature type="transmembrane region" description="Helical" evidence="7">
    <location>
        <begin position="81"/>
        <end position="103"/>
    </location>
</feature>
<keyword evidence="2" id="KW-0813">Transport</keyword>
<comment type="subcellular location">
    <subcellularLocation>
        <location evidence="1">Membrane</location>
        <topology evidence="1">Multi-pass membrane protein</topology>
    </subcellularLocation>
</comment>
<comment type="caution">
    <text evidence="9">The sequence shown here is derived from an EMBL/GenBank/DDBJ whole genome shotgun (WGS) entry which is preliminary data.</text>
</comment>
<dbReference type="InterPro" id="IPR011701">
    <property type="entry name" value="MFS"/>
</dbReference>
<feature type="transmembrane region" description="Helical" evidence="7">
    <location>
        <begin position="362"/>
        <end position="385"/>
    </location>
</feature>
<evidence type="ECO:0000256" key="4">
    <source>
        <dbReference type="ARBA" id="ARBA00022989"/>
    </source>
</evidence>
<feature type="transmembrane region" description="Helical" evidence="7">
    <location>
        <begin position="312"/>
        <end position="329"/>
    </location>
</feature>
<feature type="compositionally biased region" description="Basic and acidic residues" evidence="6">
    <location>
        <begin position="10"/>
        <end position="26"/>
    </location>
</feature>
<dbReference type="AlphaFoldDB" id="A0A093VI43"/>
<organism evidence="9">
    <name type="scientific">Talaromyces marneffei PM1</name>
    <dbReference type="NCBI Taxonomy" id="1077442"/>
    <lineage>
        <taxon>Eukaryota</taxon>
        <taxon>Fungi</taxon>
        <taxon>Dikarya</taxon>
        <taxon>Ascomycota</taxon>
        <taxon>Pezizomycotina</taxon>
        <taxon>Eurotiomycetes</taxon>
        <taxon>Eurotiomycetidae</taxon>
        <taxon>Eurotiales</taxon>
        <taxon>Trichocomaceae</taxon>
        <taxon>Talaromyces</taxon>
        <taxon>Talaromyces sect. Talaromyces</taxon>
    </lineage>
</organism>
<dbReference type="eggNOG" id="KOG2533">
    <property type="taxonomic scope" value="Eukaryota"/>
</dbReference>
<dbReference type="GO" id="GO:0016020">
    <property type="term" value="C:membrane"/>
    <property type="evidence" value="ECO:0007669"/>
    <property type="project" value="UniProtKB-SubCell"/>
</dbReference>
<evidence type="ECO:0000256" key="7">
    <source>
        <dbReference type="SAM" id="Phobius"/>
    </source>
</evidence>
<feature type="transmembrane region" description="Helical" evidence="7">
    <location>
        <begin position="397"/>
        <end position="418"/>
    </location>
</feature>
<evidence type="ECO:0000259" key="8">
    <source>
        <dbReference type="PROSITE" id="PS50850"/>
    </source>
</evidence>
<sequence length="516" mass="57475">MSDPSVEKTQGIERSLESPKPEHSKTPIDPVLEKKLLRKLDFHVIPILWFLFLVSFFDRSNIGNAKIAGMTTDLKMKGNDYNVAVTVFTVSYVVFGVPANLMVKKFGPKILSVFMFCWGLLVLGQGLTKTTSGLIACRFLMGMFEAGFVPGCAYLIGCYYKRNEFLRRYAVFFSANMAAGAFNGLFSTLLQKLNGRGGLEAWQWIFVMEAIITLCVSIIGFFIIVPFPEDAKFLTSDEKALLMARIEEDGGSVRHDEITLKRVLSMIADWKIWICVLGYMAAEETASSLVAFQPTILKNLGWTNTSAQWHTIPVYATAFVLTLSSAWLSDYLNHRYLFTVFGSLLIIIGWSIELAHKSSAGVLYMGMFFVSCGAFINMSTIVVWLCTNVGKGVKRTVAMGILTGFGNCGAFVSGNVFITDQSPKYPVGFGVGLAFGVVGLIATSVYAGFLLKENRRRDRLQGSNERVWDIDEVDRLQDLGKAHPDFRFQVAYGKGKHRKTQARGRFWQKAPILAFI</sequence>
<feature type="transmembrane region" description="Helical" evidence="7">
    <location>
        <begin position="40"/>
        <end position="57"/>
    </location>
</feature>
<feature type="transmembrane region" description="Helical" evidence="7">
    <location>
        <begin position="336"/>
        <end position="356"/>
    </location>
</feature>
<dbReference type="HOGENOM" id="CLU_001265_0_1_1"/>
<evidence type="ECO:0000256" key="3">
    <source>
        <dbReference type="ARBA" id="ARBA00022692"/>
    </source>
</evidence>
<evidence type="ECO:0000256" key="5">
    <source>
        <dbReference type="ARBA" id="ARBA00023136"/>
    </source>
</evidence>
<keyword evidence="4 7" id="KW-1133">Transmembrane helix</keyword>
<dbReference type="InterPro" id="IPR036259">
    <property type="entry name" value="MFS_trans_sf"/>
</dbReference>
<dbReference type="GO" id="GO:0022857">
    <property type="term" value="F:transmembrane transporter activity"/>
    <property type="evidence" value="ECO:0007669"/>
    <property type="project" value="InterPro"/>
</dbReference>
<dbReference type="Pfam" id="PF07690">
    <property type="entry name" value="MFS_1"/>
    <property type="match status" value="1"/>
</dbReference>
<dbReference type="FunFam" id="1.20.1250.20:FF:000013">
    <property type="entry name" value="MFS general substrate transporter"/>
    <property type="match status" value="1"/>
</dbReference>
<dbReference type="SUPFAM" id="SSF103473">
    <property type="entry name" value="MFS general substrate transporter"/>
    <property type="match status" value="1"/>
</dbReference>
<dbReference type="EMBL" id="JPOX01000009">
    <property type="protein sequence ID" value="KFX49654.1"/>
    <property type="molecule type" value="Genomic_DNA"/>
</dbReference>
<feature type="transmembrane region" description="Helical" evidence="7">
    <location>
        <begin position="133"/>
        <end position="157"/>
    </location>
</feature>
<dbReference type="PANTHER" id="PTHR43791">
    <property type="entry name" value="PERMEASE-RELATED"/>
    <property type="match status" value="1"/>
</dbReference>
<feature type="domain" description="Major facilitator superfamily (MFS) profile" evidence="8">
    <location>
        <begin position="44"/>
        <end position="455"/>
    </location>
</feature>
<feature type="transmembrane region" description="Helical" evidence="7">
    <location>
        <begin position="110"/>
        <end position="127"/>
    </location>
</feature>
<feature type="region of interest" description="Disordered" evidence="6">
    <location>
        <begin position="1"/>
        <end position="26"/>
    </location>
</feature>
<dbReference type="InterPro" id="IPR020846">
    <property type="entry name" value="MFS_dom"/>
</dbReference>
<evidence type="ECO:0000313" key="9">
    <source>
        <dbReference type="EMBL" id="KFX49654.1"/>
    </source>
</evidence>
<evidence type="ECO:0000256" key="6">
    <source>
        <dbReference type="SAM" id="MobiDB-lite"/>
    </source>
</evidence>
<accession>A0A093VI43</accession>
<feature type="transmembrane region" description="Helical" evidence="7">
    <location>
        <begin position="169"/>
        <end position="190"/>
    </location>
</feature>
<dbReference type="Gene3D" id="1.20.1250.20">
    <property type="entry name" value="MFS general substrate transporter like domains"/>
    <property type="match status" value="2"/>
</dbReference>
<protein>
    <submittedName>
        <fullName evidence="9">Putative transporter C11D3.18C</fullName>
    </submittedName>
</protein>
<dbReference type="FunFam" id="1.20.1250.20:FF:000018">
    <property type="entry name" value="MFS transporter permease"/>
    <property type="match status" value="1"/>
</dbReference>
<feature type="transmembrane region" description="Helical" evidence="7">
    <location>
        <begin position="270"/>
        <end position="292"/>
    </location>
</feature>
<keyword evidence="3 7" id="KW-0812">Transmembrane</keyword>
<dbReference type="PROSITE" id="PS50850">
    <property type="entry name" value="MFS"/>
    <property type="match status" value="1"/>
</dbReference>
<evidence type="ECO:0000256" key="1">
    <source>
        <dbReference type="ARBA" id="ARBA00004141"/>
    </source>
</evidence>
<proteinExistence type="predicted"/>
<gene>
    <name evidence="9" type="ORF">GQ26_0092450</name>
</gene>
<keyword evidence="5 7" id="KW-0472">Membrane</keyword>
<feature type="transmembrane region" description="Helical" evidence="7">
    <location>
        <begin position="202"/>
        <end position="225"/>
    </location>
</feature>